<dbReference type="PROSITE" id="PS50887">
    <property type="entry name" value="GGDEF"/>
    <property type="match status" value="1"/>
</dbReference>
<dbReference type="PANTHER" id="PTHR46663:SF2">
    <property type="entry name" value="GGDEF DOMAIN-CONTAINING PROTEIN"/>
    <property type="match status" value="1"/>
</dbReference>
<dbReference type="RefSeq" id="WP_203365954.1">
    <property type="nucleotide sequence ID" value="NZ_WSFT01000028.1"/>
</dbReference>
<evidence type="ECO:0000313" key="4">
    <source>
        <dbReference type="Proteomes" id="UP000724672"/>
    </source>
</evidence>
<dbReference type="SUPFAM" id="SSF55073">
    <property type="entry name" value="Nucleotide cyclase"/>
    <property type="match status" value="1"/>
</dbReference>
<dbReference type="InterPro" id="IPR043128">
    <property type="entry name" value="Rev_trsase/Diguanyl_cyclase"/>
</dbReference>
<dbReference type="Proteomes" id="UP000724672">
    <property type="component" value="Unassembled WGS sequence"/>
</dbReference>
<dbReference type="Gene3D" id="3.30.70.270">
    <property type="match status" value="1"/>
</dbReference>
<feature type="domain" description="GGDEF" evidence="2">
    <location>
        <begin position="322"/>
        <end position="446"/>
    </location>
</feature>
<dbReference type="InterPro" id="IPR029787">
    <property type="entry name" value="Nucleotide_cyclase"/>
</dbReference>
<keyword evidence="1" id="KW-0472">Membrane</keyword>
<dbReference type="Gene3D" id="3.30.450.40">
    <property type="match status" value="1"/>
</dbReference>
<dbReference type="Pfam" id="PF00990">
    <property type="entry name" value="GGDEF"/>
    <property type="match status" value="1"/>
</dbReference>
<evidence type="ECO:0000313" key="3">
    <source>
        <dbReference type="EMBL" id="MBS4538026.1"/>
    </source>
</evidence>
<evidence type="ECO:0000259" key="2">
    <source>
        <dbReference type="PROSITE" id="PS50887"/>
    </source>
</evidence>
<dbReference type="SMART" id="SM00267">
    <property type="entry name" value="GGDEF"/>
    <property type="match status" value="1"/>
</dbReference>
<keyword evidence="1" id="KW-0812">Transmembrane</keyword>
<dbReference type="InterPro" id="IPR052163">
    <property type="entry name" value="DGC-Regulatory_Protein"/>
</dbReference>
<name>A0A942Z619_9FIRM</name>
<dbReference type="AlphaFoldDB" id="A0A942Z619"/>
<dbReference type="InterPro" id="IPR003018">
    <property type="entry name" value="GAF"/>
</dbReference>
<dbReference type="InterPro" id="IPR000160">
    <property type="entry name" value="GGDEF_dom"/>
</dbReference>
<feature type="transmembrane region" description="Helical" evidence="1">
    <location>
        <begin position="35"/>
        <end position="54"/>
    </location>
</feature>
<dbReference type="SUPFAM" id="SSF55781">
    <property type="entry name" value="GAF domain-like"/>
    <property type="match status" value="1"/>
</dbReference>
<reference evidence="3" key="1">
    <citation type="submission" date="2019-12" db="EMBL/GenBank/DDBJ databases">
        <title>Clostridiaceae gen. nov. sp. nov., isolated from sediment in Xinjiang, China.</title>
        <authorList>
            <person name="Zhang R."/>
        </authorList>
    </citation>
    <scope>NUCLEOTIDE SEQUENCE</scope>
    <source>
        <strain evidence="3">D2Q-11</strain>
    </source>
</reference>
<sequence>MTNINKKILTLELSLALISVLVIYLPKIISSENISIIQLVIIFLTMNLIIVKLMEYINRKLIINLREKSQKDNGRMDDINIFKHSKNLSNNLYLLKDQLEIQNSIVNKISKDKEILERMSLIKDCILKINREIIKKDNVEEVFDYILERAIKFIDNAHKGSILVFKDGYFTIATSIGFNHNEIKKIKLAPKETYFCDKEFMHKAYIINNISEFNKINMENNNYKKLKDSNALNIKTTLSCPIVLNDKVYGILNVDSHIQDAFNEDDKFLINYFSEEISKAIYSFKLMEEKLYLARYDSLTGLYNRDYFIEILDEKYDKKNNEDFSFIIIDLDKFKEINDKYGHIIGDEVLKEFSYKLKDVFGKNEILARYGGDEFVGILSITDMSIIENKMKKLKKLLRKPMLIEDEEILMKFSYGISSYSDESKDIKKLFKKADQKMYRDKNRNK</sequence>
<dbReference type="InterPro" id="IPR029016">
    <property type="entry name" value="GAF-like_dom_sf"/>
</dbReference>
<dbReference type="NCBIfam" id="TIGR00254">
    <property type="entry name" value="GGDEF"/>
    <property type="match status" value="1"/>
</dbReference>
<evidence type="ECO:0000256" key="1">
    <source>
        <dbReference type="SAM" id="Phobius"/>
    </source>
</evidence>
<keyword evidence="1" id="KW-1133">Transmembrane helix</keyword>
<accession>A0A942Z619</accession>
<proteinExistence type="predicted"/>
<dbReference type="EMBL" id="WSFT01000028">
    <property type="protein sequence ID" value="MBS4538026.1"/>
    <property type="molecule type" value="Genomic_DNA"/>
</dbReference>
<dbReference type="CDD" id="cd01949">
    <property type="entry name" value="GGDEF"/>
    <property type="match status" value="1"/>
</dbReference>
<keyword evidence="4" id="KW-1185">Reference proteome</keyword>
<comment type="caution">
    <text evidence="3">The sequence shown here is derived from an EMBL/GenBank/DDBJ whole genome shotgun (WGS) entry which is preliminary data.</text>
</comment>
<dbReference type="PANTHER" id="PTHR46663">
    <property type="entry name" value="DIGUANYLATE CYCLASE DGCT-RELATED"/>
    <property type="match status" value="1"/>
</dbReference>
<organism evidence="3 4">
    <name type="scientific">Anaeromonas frigoriresistens</name>
    <dbReference type="NCBI Taxonomy" id="2683708"/>
    <lineage>
        <taxon>Bacteria</taxon>
        <taxon>Bacillati</taxon>
        <taxon>Bacillota</taxon>
        <taxon>Tissierellia</taxon>
        <taxon>Tissierellales</taxon>
        <taxon>Thermohalobacteraceae</taxon>
        <taxon>Anaeromonas</taxon>
    </lineage>
</organism>
<feature type="transmembrane region" description="Helical" evidence="1">
    <location>
        <begin position="9"/>
        <end position="29"/>
    </location>
</feature>
<protein>
    <submittedName>
        <fullName evidence="3">GGDEF domain-containing protein</fullName>
    </submittedName>
</protein>
<dbReference type="Pfam" id="PF13185">
    <property type="entry name" value="GAF_2"/>
    <property type="match status" value="1"/>
</dbReference>
<gene>
    <name evidence="3" type="ORF">GOQ27_06105</name>
</gene>